<keyword evidence="1" id="KW-0812">Transmembrane</keyword>
<organism evidence="2 3">
    <name type="scientific">Eiseniibacteriota bacterium</name>
    <dbReference type="NCBI Taxonomy" id="2212470"/>
    <lineage>
        <taxon>Bacteria</taxon>
        <taxon>Candidatus Eiseniibacteriota</taxon>
    </lineage>
</organism>
<reference evidence="2 3" key="1">
    <citation type="journal article" date="2019" name="Nat. Microbiol.">
        <title>Mediterranean grassland soil C-N compound turnover is dependent on rainfall and depth, and is mediated by genomically divergent microorganisms.</title>
        <authorList>
            <person name="Diamond S."/>
            <person name="Andeer P.F."/>
            <person name="Li Z."/>
            <person name="Crits-Christoph A."/>
            <person name="Burstein D."/>
            <person name="Anantharaman K."/>
            <person name="Lane K.R."/>
            <person name="Thomas B.C."/>
            <person name="Pan C."/>
            <person name="Northen T.R."/>
            <person name="Banfield J.F."/>
        </authorList>
    </citation>
    <scope>NUCLEOTIDE SEQUENCE [LARGE SCALE GENOMIC DNA]</scope>
    <source>
        <strain evidence="2">WS_10</strain>
    </source>
</reference>
<dbReference type="EMBL" id="VBPA01000073">
    <property type="protein sequence ID" value="TMQ72179.1"/>
    <property type="molecule type" value="Genomic_DNA"/>
</dbReference>
<gene>
    <name evidence="2" type="ORF">E6K80_03365</name>
</gene>
<accession>A0A538U8Y3</accession>
<evidence type="ECO:0000313" key="2">
    <source>
        <dbReference type="EMBL" id="TMQ72179.1"/>
    </source>
</evidence>
<evidence type="ECO:0000256" key="1">
    <source>
        <dbReference type="SAM" id="Phobius"/>
    </source>
</evidence>
<dbReference type="SUPFAM" id="SSF81342">
    <property type="entry name" value="Transmembrane di-heme cytochromes"/>
    <property type="match status" value="1"/>
</dbReference>
<name>A0A538U8Y3_UNCEI</name>
<dbReference type="GO" id="GO:0022904">
    <property type="term" value="P:respiratory electron transport chain"/>
    <property type="evidence" value="ECO:0007669"/>
    <property type="project" value="InterPro"/>
</dbReference>
<sequence length="167" mass="17692">MSPARSALDRGERLRAPLLIALWILLGFEAAGGLVLFGASLVAGRRPGEALHVLLGAVLAAVYTVYQWRHWRRVSPFRARPDYVLGLIAALVTALTLVSGLVLGGVWWTARSSPRTMPAYPAVLSAVHNIGSMLLIAFVGAHLGAAVRRDPAARRPSSARRAPGSGG</sequence>
<feature type="transmembrane region" description="Helical" evidence="1">
    <location>
        <begin position="50"/>
        <end position="66"/>
    </location>
</feature>
<protein>
    <recommendedName>
        <fullName evidence="4">Cytochrome b561 bacterial/Ni-hydrogenase domain-containing protein</fullName>
    </recommendedName>
</protein>
<feature type="transmembrane region" description="Helical" evidence="1">
    <location>
        <begin position="87"/>
        <end position="110"/>
    </location>
</feature>
<keyword evidence="1" id="KW-1133">Transmembrane helix</keyword>
<keyword evidence="1" id="KW-0472">Membrane</keyword>
<proteinExistence type="predicted"/>
<dbReference type="Proteomes" id="UP000319836">
    <property type="component" value="Unassembled WGS sequence"/>
</dbReference>
<evidence type="ECO:0000313" key="3">
    <source>
        <dbReference type="Proteomes" id="UP000319836"/>
    </source>
</evidence>
<dbReference type="GO" id="GO:0016020">
    <property type="term" value="C:membrane"/>
    <property type="evidence" value="ECO:0007669"/>
    <property type="project" value="InterPro"/>
</dbReference>
<evidence type="ECO:0008006" key="4">
    <source>
        <dbReference type="Google" id="ProtNLM"/>
    </source>
</evidence>
<dbReference type="AlphaFoldDB" id="A0A538U8Y3"/>
<feature type="transmembrane region" description="Helical" evidence="1">
    <location>
        <begin position="130"/>
        <end position="147"/>
    </location>
</feature>
<comment type="caution">
    <text evidence="2">The sequence shown here is derived from an EMBL/GenBank/DDBJ whole genome shotgun (WGS) entry which is preliminary data.</text>
</comment>
<feature type="transmembrane region" description="Helical" evidence="1">
    <location>
        <begin position="20"/>
        <end position="44"/>
    </location>
</feature>
<dbReference type="InterPro" id="IPR016174">
    <property type="entry name" value="Di-haem_cyt_TM"/>
</dbReference>